<keyword evidence="4" id="KW-1185">Reference proteome</keyword>
<feature type="transmembrane region" description="Helical" evidence="1">
    <location>
        <begin position="160"/>
        <end position="180"/>
    </location>
</feature>
<feature type="transmembrane region" description="Helical" evidence="1">
    <location>
        <begin position="20"/>
        <end position="42"/>
    </location>
</feature>
<feature type="domain" description="Inositolphosphotransferase Aur1/Ipt1" evidence="2">
    <location>
        <begin position="158"/>
        <end position="320"/>
    </location>
</feature>
<keyword evidence="1" id="KW-0812">Transmembrane</keyword>
<evidence type="ECO:0000313" key="4">
    <source>
        <dbReference type="Proteomes" id="UP001165383"/>
    </source>
</evidence>
<accession>A0ABT0SAH7</accession>
<dbReference type="InterPro" id="IPR026841">
    <property type="entry name" value="Aur1/Ipt1"/>
</dbReference>
<dbReference type="Pfam" id="PF14378">
    <property type="entry name" value="PAP2_3"/>
    <property type="match status" value="1"/>
</dbReference>
<feature type="transmembrane region" description="Helical" evidence="1">
    <location>
        <begin position="57"/>
        <end position="76"/>
    </location>
</feature>
<dbReference type="Proteomes" id="UP001165383">
    <property type="component" value="Unassembled WGS sequence"/>
</dbReference>
<protein>
    <submittedName>
        <fullName evidence="3">Phosphatase PAP2 family protein</fullName>
    </submittedName>
</protein>
<feature type="transmembrane region" description="Helical" evidence="1">
    <location>
        <begin position="97"/>
        <end position="119"/>
    </location>
</feature>
<evidence type="ECO:0000313" key="3">
    <source>
        <dbReference type="EMBL" id="MCL6741420.1"/>
    </source>
</evidence>
<organism evidence="3 4">
    <name type="scientific">Sphingomonas brevis</name>
    <dbReference type="NCBI Taxonomy" id="2908206"/>
    <lineage>
        <taxon>Bacteria</taxon>
        <taxon>Pseudomonadati</taxon>
        <taxon>Pseudomonadota</taxon>
        <taxon>Alphaproteobacteria</taxon>
        <taxon>Sphingomonadales</taxon>
        <taxon>Sphingomonadaceae</taxon>
        <taxon>Sphingomonas</taxon>
    </lineage>
</organism>
<reference evidence="3" key="1">
    <citation type="submission" date="2022-05" db="EMBL/GenBank/DDBJ databases">
        <authorList>
            <person name="Jo J.-H."/>
            <person name="Im W.-T."/>
        </authorList>
    </citation>
    <scope>NUCLEOTIDE SEQUENCE</scope>
    <source>
        <strain evidence="3">RB56-2</strain>
    </source>
</reference>
<dbReference type="EMBL" id="JAMGBB010000001">
    <property type="protein sequence ID" value="MCL6741420.1"/>
    <property type="molecule type" value="Genomic_DNA"/>
</dbReference>
<feature type="transmembrane region" description="Helical" evidence="1">
    <location>
        <begin position="192"/>
        <end position="217"/>
    </location>
</feature>
<evidence type="ECO:0000259" key="2">
    <source>
        <dbReference type="Pfam" id="PF14378"/>
    </source>
</evidence>
<keyword evidence="1" id="KW-1133">Transmembrane helix</keyword>
<proteinExistence type="predicted"/>
<feature type="transmembrane region" description="Helical" evidence="1">
    <location>
        <begin position="253"/>
        <end position="277"/>
    </location>
</feature>
<name>A0ABT0SAH7_9SPHN</name>
<sequence>MKSVDPTEFAAALNPRERDWLIPSAVMTAGLGLAALILLPIAGYDHIPAYFGRFLNWMYYMLFGGLLWLLITVIKLRKAGVESPIFELHGQLMARKAFLLAALAGAMLAGIDMLFFMWIKPELTAVAPFWADGMLADIDHAIFGTDPWRLFKGFDLTVHAGAYSFLWAVAIMATVVWVLAQKPSPQRSASLIAYFAIWSVFGTIGQLLLSSAGPIFYQRAGLGDRFAELSNNIPQVTQMVSGYLWNFHTSGTLGVGAGISAMPSLHIGTVAWIYLAFRGQRSRLAPLAALFALYMWAMSVALGWHYAIDGIVGAGGAVACQWVCNSWFKRREASELKQSELASAS</sequence>
<gene>
    <name evidence="3" type="ORF">LZ518_09785</name>
</gene>
<comment type="caution">
    <text evidence="3">The sequence shown here is derived from an EMBL/GenBank/DDBJ whole genome shotgun (WGS) entry which is preliminary data.</text>
</comment>
<evidence type="ECO:0000256" key="1">
    <source>
        <dbReference type="SAM" id="Phobius"/>
    </source>
</evidence>
<keyword evidence="1" id="KW-0472">Membrane</keyword>
<dbReference type="Gene3D" id="1.20.144.10">
    <property type="entry name" value="Phosphatidic acid phosphatase type 2/haloperoxidase"/>
    <property type="match status" value="1"/>
</dbReference>
<dbReference type="RefSeq" id="WP_249915804.1">
    <property type="nucleotide sequence ID" value="NZ_JAMGBB010000001.1"/>
</dbReference>
<feature type="transmembrane region" description="Helical" evidence="1">
    <location>
        <begin position="284"/>
        <end position="304"/>
    </location>
</feature>